<dbReference type="EMBL" id="JAGYWB010000009">
    <property type="protein sequence ID" value="KAI0510263.1"/>
    <property type="molecule type" value="Genomic_DNA"/>
</dbReference>
<evidence type="ECO:0000313" key="2">
    <source>
        <dbReference type="EMBL" id="KAI0510263.1"/>
    </source>
</evidence>
<proteinExistence type="predicted"/>
<dbReference type="Pfam" id="PF14223">
    <property type="entry name" value="Retrotran_gag_2"/>
    <property type="match status" value="1"/>
</dbReference>
<evidence type="ECO:0000313" key="3">
    <source>
        <dbReference type="Proteomes" id="UP000829196"/>
    </source>
</evidence>
<gene>
    <name evidence="2" type="ORF">KFK09_010864</name>
</gene>
<comment type="caution">
    <text evidence="2">The sequence shown here is derived from an EMBL/GenBank/DDBJ whole genome shotgun (WGS) entry which is preliminary data.</text>
</comment>
<evidence type="ECO:0000256" key="1">
    <source>
        <dbReference type="SAM" id="MobiDB-lite"/>
    </source>
</evidence>
<dbReference type="AlphaFoldDB" id="A0A8T3BCZ3"/>
<dbReference type="Proteomes" id="UP000829196">
    <property type="component" value="Unassembled WGS sequence"/>
</dbReference>
<protein>
    <recommendedName>
        <fullName evidence="4">Retrovirus-related Pol polyprotein from transposon TNT 1-94</fullName>
    </recommendedName>
</protein>
<name>A0A8T3BCZ3_DENNO</name>
<sequence>MDVSSVSQTEDVSASSSEESVAIPAALKFVISNIKIIFPIQLSSDNYPIWRSQVLKLLNANGFASFLLPSASPPASHKILTDGSKEPNPKHQEWVLVDQNMVASLCSTLSLAILPYVIHLVSASDIWIMLERRLQSSNRSCVIQLKNELHNVQMKSQTMLQYLQQIKTIVDNIASVGSVIDQEDFLLYILNGLPPSYNALKTTIRAMQTTMDLDNLYSLLITKEINLQSEAVRQINLGDSSTALYSNIGRGRRGRARSSSQQSRPSNSSIPQCQINLQQKGHLAHNCWHRLNTSVNPPETTTTNSCHYMKVTFFAAEKFPAK</sequence>
<organism evidence="2 3">
    <name type="scientific">Dendrobium nobile</name>
    <name type="common">Orchid</name>
    <dbReference type="NCBI Taxonomy" id="94219"/>
    <lineage>
        <taxon>Eukaryota</taxon>
        <taxon>Viridiplantae</taxon>
        <taxon>Streptophyta</taxon>
        <taxon>Embryophyta</taxon>
        <taxon>Tracheophyta</taxon>
        <taxon>Spermatophyta</taxon>
        <taxon>Magnoliopsida</taxon>
        <taxon>Liliopsida</taxon>
        <taxon>Asparagales</taxon>
        <taxon>Orchidaceae</taxon>
        <taxon>Epidendroideae</taxon>
        <taxon>Malaxideae</taxon>
        <taxon>Dendrobiinae</taxon>
        <taxon>Dendrobium</taxon>
    </lineage>
</organism>
<evidence type="ECO:0008006" key="4">
    <source>
        <dbReference type="Google" id="ProtNLM"/>
    </source>
</evidence>
<accession>A0A8T3BCZ3</accession>
<feature type="region of interest" description="Disordered" evidence="1">
    <location>
        <begin position="248"/>
        <end position="270"/>
    </location>
</feature>
<reference evidence="2" key="1">
    <citation type="journal article" date="2022" name="Front. Genet.">
        <title>Chromosome-Scale Assembly of the Dendrobium nobile Genome Provides Insights Into the Molecular Mechanism of the Biosynthesis of the Medicinal Active Ingredient of Dendrobium.</title>
        <authorList>
            <person name="Xu Q."/>
            <person name="Niu S.-C."/>
            <person name="Li K.-L."/>
            <person name="Zheng P.-J."/>
            <person name="Zhang X.-J."/>
            <person name="Jia Y."/>
            <person name="Liu Y."/>
            <person name="Niu Y.-X."/>
            <person name="Yu L.-H."/>
            <person name="Chen D.-F."/>
            <person name="Zhang G.-Q."/>
        </authorList>
    </citation>
    <scope>NUCLEOTIDE SEQUENCE</scope>
    <source>
        <tissue evidence="2">Leaf</tissue>
    </source>
</reference>
<dbReference type="OrthoDB" id="693186at2759"/>
<keyword evidence="3" id="KW-1185">Reference proteome</keyword>
<feature type="compositionally biased region" description="Low complexity" evidence="1">
    <location>
        <begin position="257"/>
        <end position="270"/>
    </location>
</feature>
<dbReference type="PANTHER" id="PTHR47481:SF28">
    <property type="entry name" value="RETROTRANSPOSON COPIA-LIKE N-TERMINAL DOMAIN-CONTAINING PROTEIN"/>
    <property type="match status" value="1"/>
</dbReference>
<dbReference type="PANTHER" id="PTHR47481">
    <property type="match status" value="1"/>
</dbReference>